<dbReference type="OrthoDB" id="542013at2759"/>
<name>A0A0C9SXA0_PAXIN</name>
<gene>
    <name evidence="2" type="ORF">PAXINDRAFT_169919</name>
</gene>
<protein>
    <recommendedName>
        <fullName evidence="4">Short-chain dehydrogenase</fullName>
    </recommendedName>
</protein>
<dbReference type="Gene3D" id="3.40.50.720">
    <property type="entry name" value="NAD(P)-binding Rossmann-like Domain"/>
    <property type="match status" value="1"/>
</dbReference>
<dbReference type="Pfam" id="PF00106">
    <property type="entry name" value="adh_short"/>
    <property type="match status" value="1"/>
</dbReference>
<reference evidence="2 3" key="1">
    <citation type="submission" date="2014-06" db="EMBL/GenBank/DDBJ databases">
        <authorList>
            <consortium name="DOE Joint Genome Institute"/>
            <person name="Kuo A."/>
            <person name="Kohler A."/>
            <person name="Nagy L.G."/>
            <person name="Floudas D."/>
            <person name="Copeland A."/>
            <person name="Barry K.W."/>
            <person name="Cichocki N."/>
            <person name="Veneault-Fourrey C."/>
            <person name="LaButti K."/>
            <person name="Lindquist E.A."/>
            <person name="Lipzen A."/>
            <person name="Lundell T."/>
            <person name="Morin E."/>
            <person name="Murat C."/>
            <person name="Sun H."/>
            <person name="Tunlid A."/>
            <person name="Henrissat B."/>
            <person name="Grigoriev I.V."/>
            <person name="Hibbett D.S."/>
            <person name="Martin F."/>
            <person name="Nordberg H.P."/>
            <person name="Cantor M.N."/>
            <person name="Hua S.X."/>
        </authorList>
    </citation>
    <scope>NUCLEOTIDE SEQUENCE [LARGE SCALE GENOMIC DNA]</scope>
    <source>
        <strain evidence="2 3">ATCC 200175</strain>
    </source>
</reference>
<evidence type="ECO:0000313" key="3">
    <source>
        <dbReference type="Proteomes" id="UP000053647"/>
    </source>
</evidence>
<dbReference type="PANTHER" id="PTHR43157">
    <property type="entry name" value="PHOSPHATIDYLINOSITOL-GLYCAN BIOSYNTHESIS CLASS F PROTEIN-RELATED"/>
    <property type="match status" value="1"/>
</dbReference>
<keyword evidence="3" id="KW-1185">Reference proteome</keyword>
<dbReference type="SUPFAM" id="SSF51735">
    <property type="entry name" value="NAD(P)-binding Rossmann-fold domains"/>
    <property type="match status" value="1"/>
</dbReference>
<accession>A0A0C9SXA0</accession>
<dbReference type="InterPro" id="IPR036291">
    <property type="entry name" value="NAD(P)-bd_dom_sf"/>
</dbReference>
<organism evidence="2 3">
    <name type="scientific">Paxillus involutus ATCC 200175</name>
    <dbReference type="NCBI Taxonomy" id="664439"/>
    <lineage>
        <taxon>Eukaryota</taxon>
        <taxon>Fungi</taxon>
        <taxon>Dikarya</taxon>
        <taxon>Basidiomycota</taxon>
        <taxon>Agaricomycotina</taxon>
        <taxon>Agaricomycetes</taxon>
        <taxon>Agaricomycetidae</taxon>
        <taxon>Boletales</taxon>
        <taxon>Paxilineae</taxon>
        <taxon>Paxillaceae</taxon>
        <taxon>Paxillus</taxon>
    </lineage>
</organism>
<dbReference type="InterPro" id="IPR002347">
    <property type="entry name" value="SDR_fam"/>
</dbReference>
<dbReference type="Proteomes" id="UP000053647">
    <property type="component" value="Unassembled WGS sequence"/>
</dbReference>
<dbReference type="HOGENOM" id="CLU_010194_44_4_1"/>
<evidence type="ECO:0000256" key="1">
    <source>
        <dbReference type="ARBA" id="ARBA00023002"/>
    </source>
</evidence>
<dbReference type="EMBL" id="KN819344">
    <property type="protein sequence ID" value="KIJ14324.1"/>
    <property type="molecule type" value="Genomic_DNA"/>
</dbReference>
<dbReference type="PANTHER" id="PTHR43157:SF31">
    <property type="entry name" value="PHOSPHATIDYLINOSITOL-GLYCAN BIOSYNTHESIS CLASS F PROTEIN"/>
    <property type="match status" value="1"/>
</dbReference>
<evidence type="ECO:0000313" key="2">
    <source>
        <dbReference type="EMBL" id="KIJ14324.1"/>
    </source>
</evidence>
<dbReference type="GO" id="GO:0016491">
    <property type="term" value="F:oxidoreductase activity"/>
    <property type="evidence" value="ECO:0007669"/>
    <property type="project" value="UniProtKB-KW"/>
</dbReference>
<sequence length="350" mass="38180">MARFSILQFFREQRSILPLPQAVGDVGSKTLMVTGSNVGLGFEASVHLAKMRPRLLVATSRDSVKCEHAREAILQRAATDSVDSPGVSARPLDLSNFESVRAFVDKFAAEGDGQLNVLVANAGVFCADYTRTQDGWDVILQVNYLSTALLSILLLPYLVKSSSADSPSRLVLVSSDGHYLGSSDLKKAGTWSYILDTINDKEFGSSVARYNVSKLLEVIFVRELAARLPDPTPVVACTVNPGYCRSNLFRDPESKWFLRTILSGAKNLLFARSAEEGSRTLVHAAIAGEARSMHGRYLSSCKVTGENDYLFTPEGKAFSTKLWAETIAILSRVDGRVSEIVAQHLRADPS</sequence>
<reference evidence="3" key="2">
    <citation type="submission" date="2015-01" db="EMBL/GenBank/DDBJ databases">
        <title>Evolutionary Origins and Diversification of the Mycorrhizal Mutualists.</title>
        <authorList>
            <consortium name="DOE Joint Genome Institute"/>
            <consortium name="Mycorrhizal Genomics Consortium"/>
            <person name="Kohler A."/>
            <person name="Kuo A."/>
            <person name="Nagy L.G."/>
            <person name="Floudas D."/>
            <person name="Copeland A."/>
            <person name="Barry K.W."/>
            <person name="Cichocki N."/>
            <person name="Veneault-Fourrey C."/>
            <person name="LaButti K."/>
            <person name="Lindquist E.A."/>
            <person name="Lipzen A."/>
            <person name="Lundell T."/>
            <person name="Morin E."/>
            <person name="Murat C."/>
            <person name="Riley R."/>
            <person name="Ohm R."/>
            <person name="Sun H."/>
            <person name="Tunlid A."/>
            <person name="Henrissat B."/>
            <person name="Grigoriev I.V."/>
            <person name="Hibbett D.S."/>
            <person name="Martin F."/>
        </authorList>
    </citation>
    <scope>NUCLEOTIDE SEQUENCE [LARGE SCALE GENOMIC DNA]</scope>
    <source>
        <strain evidence="3">ATCC 200175</strain>
    </source>
</reference>
<dbReference type="AlphaFoldDB" id="A0A0C9SXA0"/>
<dbReference type="PRINTS" id="PR00081">
    <property type="entry name" value="GDHRDH"/>
</dbReference>
<evidence type="ECO:0008006" key="4">
    <source>
        <dbReference type="Google" id="ProtNLM"/>
    </source>
</evidence>
<keyword evidence="1" id="KW-0560">Oxidoreductase</keyword>
<proteinExistence type="predicted"/>